<accession>A0A382XB20</accession>
<dbReference type="AlphaFoldDB" id="A0A382XB20"/>
<organism evidence="1">
    <name type="scientific">marine metagenome</name>
    <dbReference type="NCBI Taxonomy" id="408172"/>
    <lineage>
        <taxon>unclassified sequences</taxon>
        <taxon>metagenomes</taxon>
        <taxon>ecological metagenomes</taxon>
    </lineage>
</organism>
<dbReference type="EMBL" id="UINC01165878">
    <property type="protein sequence ID" value="SVD67521.1"/>
    <property type="molecule type" value="Genomic_DNA"/>
</dbReference>
<reference evidence="1" key="1">
    <citation type="submission" date="2018-05" db="EMBL/GenBank/DDBJ databases">
        <authorList>
            <person name="Lanie J.A."/>
            <person name="Ng W.-L."/>
            <person name="Kazmierczak K.M."/>
            <person name="Andrzejewski T.M."/>
            <person name="Davidsen T.M."/>
            <person name="Wayne K.J."/>
            <person name="Tettelin H."/>
            <person name="Glass J.I."/>
            <person name="Rusch D."/>
            <person name="Podicherti R."/>
            <person name="Tsui H.-C.T."/>
            <person name="Winkler M.E."/>
        </authorList>
    </citation>
    <scope>NUCLEOTIDE SEQUENCE</scope>
</reference>
<evidence type="ECO:0000313" key="1">
    <source>
        <dbReference type="EMBL" id="SVD67521.1"/>
    </source>
</evidence>
<sequence>MKKLSMQNSIAIAQLESAEALQMGMPLFYGVIIIFCF</sequence>
<gene>
    <name evidence="1" type="ORF">METZ01_LOCUS420375</name>
</gene>
<protein>
    <submittedName>
        <fullName evidence="1">Uncharacterized protein</fullName>
    </submittedName>
</protein>
<proteinExistence type="predicted"/>
<name>A0A382XB20_9ZZZZ</name>